<protein>
    <submittedName>
        <fullName evidence="2">Helix-turn-helix domain-containing protein</fullName>
    </submittedName>
</protein>
<dbReference type="NCBIfam" id="TIGR01764">
    <property type="entry name" value="excise"/>
    <property type="match status" value="1"/>
</dbReference>
<evidence type="ECO:0000313" key="3">
    <source>
        <dbReference type="Proteomes" id="UP000325182"/>
    </source>
</evidence>
<evidence type="ECO:0000259" key="1">
    <source>
        <dbReference type="Pfam" id="PF12728"/>
    </source>
</evidence>
<feature type="domain" description="Helix-turn-helix" evidence="1">
    <location>
        <begin position="6"/>
        <end position="53"/>
    </location>
</feature>
<accession>A0A5D4MDK9</accession>
<dbReference type="Gene3D" id="1.10.10.10">
    <property type="entry name" value="Winged helix-like DNA-binding domain superfamily/Winged helix DNA-binding domain"/>
    <property type="match status" value="1"/>
</dbReference>
<dbReference type="InterPro" id="IPR009061">
    <property type="entry name" value="DNA-bd_dom_put_sf"/>
</dbReference>
<dbReference type="InterPro" id="IPR036388">
    <property type="entry name" value="WH-like_DNA-bd_sf"/>
</dbReference>
<gene>
    <name evidence="2" type="ORF">FZC84_12075</name>
</gene>
<dbReference type="InterPro" id="IPR041657">
    <property type="entry name" value="HTH_17"/>
</dbReference>
<dbReference type="InterPro" id="IPR010093">
    <property type="entry name" value="SinI_DNA-bd"/>
</dbReference>
<evidence type="ECO:0000313" key="2">
    <source>
        <dbReference type="EMBL" id="TYR99105.1"/>
    </source>
</evidence>
<proteinExistence type="predicted"/>
<dbReference type="RefSeq" id="WP_148954025.1">
    <property type="nucleotide sequence ID" value="NZ_VTEG01000007.1"/>
</dbReference>
<dbReference type="EMBL" id="VTEG01000007">
    <property type="protein sequence ID" value="TYR99105.1"/>
    <property type="molecule type" value="Genomic_DNA"/>
</dbReference>
<sequence>MKRRTLTVKEVSEYLGVHSDTIYTMVREKQIPHFKVRRRILFTTESIDAWIRESESQITREAM</sequence>
<comment type="caution">
    <text evidence="2">The sequence shown here is derived from an EMBL/GenBank/DDBJ whole genome shotgun (WGS) entry which is preliminary data.</text>
</comment>
<organism evidence="2 3">
    <name type="scientific">Rossellomorea vietnamensis</name>
    <dbReference type="NCBI Taxonomy" id="218284"/>
    <lineage>
        <taxon>Bacteria</taxon>
        <taxon>Bacillati</taxon>
        <taxon>Bacillota</taxon>
        <taxon>Bacilli</taxon>
        <taxon>Bacillales</taxon>
        <taxon>Bacillaceae</taxon>
        <taxon>Rossellomorea</taxon>
    </lineage>
</organism>
<reference evidence="2 3" key="1">
    <citation type="submission" date="2019-08" db="EMBL/GenBank/DDBJ databases">
        <title>Bacillus genomes from the desert of Cuatro Cienegas, Coahuila.</title>
        <authorList>
            <person name="Olmedo-Alvarez G."/>
        </authorList>
    </citation>
    <scope>NUCLEOTIDE SEQUENCE [LARGE SCALE GENOMIC DNA]</scope>
    <source>
        <strain evidence="2 3">CH128b_4D</strain>
    </source>
</reference>
<dbReference type="SUPFAM" id="SSF46955">
    <property type="entry name" value="Putative DNA-binding domain"/>
    <property type="match status" value="1"/>
</dbReference>
<dbReference type="AlphaFoldDB" id="A0A5D4MDK9"/>
<dbReference type="Proteomes" id="UP000325182">
    <property type="component" value="Unassembled WGS sequence"/>
</dbReference>
<dbReference type="Pfam" id="PF12728">
    <property type="entry name" value="HTH_17"/>
    <property type="match status" value="1"/>
</dbReference>
<name>A0A5D4MDK9_9BACI</name>
<dbReference type="GO" id="GO:0003677">
    <property type="term" value="F:DNA binding"/>
    <property type="evidence" value="ECO:0007669"/>
    <property type="project" value="InterPro"/>
</dbReference>